<dbReference type="Pfam" id="PF00581">
    <property type="entry name" value="Rhodanese"/>
    <property type="match status" value="1"/>
</dbReference>
<gene>
    <name evidence="3" type="ORF">SELMODRAFT_77263</name>
</gene>
<dbReference type="SMART" id="SM00450">
    <property type="entry name" value="RHOD"/>
    <property type="match status" value="1"/>
</dbReference>
<dbReference type="SUPFAM" id="SSF52821">
    <property type="entry name" value="Rhodanese/Cell cycle control phosphatase"/>
    <property type="match status" value="1"/>
</dbReference>
<reference evidence="3 4" key="1">
    <citation type="journal article" date="2011" name="Science">
        <title>The Selaginella genome identifies genetic changes associated with the evolution of vascular plants.</title>
        <authorList>
            <person name="Banks J.A."/>
            <person name="Nishiyama T."/>
            <person name="Hasebe M."/>
            <person name="Bowman J.L."/>
            <person name="Gribskov M."/>
            <person name="dePamphilis C."/>
            <person name="Albert V.A."/>
            <person name="Aono N."/>
            <person name="Aoyama T."/>
            <person name="Ambrose B.A."/>
            <person name="Ashton N.W."/>
            <person name="Axtell M.J."/>
            <person name="Barker E."/>
            <person name="Barker M.S."/>
            <person name="Bennetzen J.L."/>
            <person name="Bonawitz N.D."/>
            <person name="Chapple C."/>
            <person name="Cheng C."/>
            <person name="Correa L.G."/>
            <person name="Dacre M."/>
            <person name="DeBarry J."/>
            <person name="Dreyer I."/>
            <person name="Elias M."/>
            <person name="Engstrom E.M."/>
            <person name="Estelle M."/>
            <person name="Feng L."/>
            <person name="Finet C."/>
            <person name="Floyd S.K."/>
            <person name="Frommer W.B."/>
            <person name="Fujita T."/>
            <person name="Gramzow L."/>
            <person name="Gutensohn M."/>
            <person name="Harholt J."/>
            <person name="Hattori M."/>
            <person name="Heyl A."/>
            <person name="Hirai T."/>
            <person name="Hiwatashi Y."/>
            <person name="Ishikawa M."/>
            <person name="Iwata M."/>
            <person name="Karol K.G."/>
            <person name="Koehler B."/>
            <person name="Kolukisaoglu U."/>
            <person name="Kubo M."/>
            <person name="Kurata T."/>
            <person name="Lalonde S."/>
            <person name="Li K."/>
            <person name="Li Y."/>
            <person name="Litt A."/>
            <person name="Lyons E."/>
            <person name="Manning G."/>
            <person name="Maruyama T."/>
            <person name="Michael T.P."/>
            <person name="Mikami K."/>
            <person name="Miyazaki S."/>
            <person name="Morinaga S."/>
            <person name="Murata T."/>
            <person name="Mueller-Roeber B."/>
            <person name="Nelson D.R."/>
            <person name="Obara M."/>
            <person name="Oguri Y."/>
            <person name="Olmstead R.G."/>
            <person name="Onodera N."/>
            <person name="Petersen B.L."/>
            <person name="Pils B."/>
            <person name="Prigge M."/>
            <person name="Rensing S.A."/>
            <person name="Riano-Pachon D.M."/>
            <person name="Roberts A.W."/>
            <person name="Sato Y."/>
            <person name="Scheller H.V."/>
            <person name="Schulz B."/>
            <person name="Schulz C."/>
            <person name="Shakirov E.V."/>
            <person name="Shibagaki N."/>
            <person name="Shinohara N."/>
            <person name="Shippen D.E."/>
            <person name="Soerensen I."/>
            <person name="Sotooka R."/>
            <person name="Sugimoto N."/>
            <person name="Sugita M."/>
            <person name="Sumikawa N."/>
            <person name="Tanurdzic M."/>
            <person name="Theissen G."/>
            <person name="Ulvskov P."/>
            <person name="Wakazuki S."/>
            <person name="Weng J.K."/>
            <person name="Willats W.W."/>
            <person name="Wipf D."/>
            <person name="Wolf P.G."/>
            <person name="Yang L."/>
            <person name="Zimmer A.D."/>
            <person name="Zhu Q."/>
            <person name="Mitros T."/>
            <person name="Hellsten U."/>
            <person name="Loque D."/>
            <person name="Otillar R."/>
            <person name="Salamov A."/>
            <person name="Schmutz J."/>
            <person name="Shapiro H."/>
            <person name="Lindquist E."/>
            <person name="Lucas S."/>
            <person name="Rokhsar D."/>
            <person name="Grigoriev I.V."/>
        </authorList>
    </citation>
    <scope>NUCLEOTIDE SEQUENCE [LARGE SCALE GENOMIC DNA]</scope>
</reference>
<name>D8QST3_SELML</name>
<dbReference type="InterPro" id="IPR036873">
    <property type="entry name" value="Rhodanese-like_dom_sf"/>
</dbReference>
<evidence type="ECO:0000313" key="3">
    <source>
        <dbReference type="EMBL" id="EFJ37497.1"/>
    </source>
</evidence>
<dbReference type="PANTHER" id="PTHR45187:SF2">
    <property type="entry name" value="RHODANESE-LIKE DOMAIN-CONTAINING PROTEIN 11, CHLOROPLASTIC"/>
    <property type="match status" value="1"/>
</dbReference>
<protein>
    <recommendedName>
        <fullName evidence="2">Rhodanese domain-containing protein</fullName>
    </recommendedName>
</protein>
<dbReference type="CDD" id="cd00158">
    <property type="entry name" value="RHOD"/>
    <property type="match status" value="1"/>
</dbReference>
<organism evidence="4">
    <name type="scientific">Selaginella moellendorffii</name>
    <name type="common">Spikemoss</name>
    <dbReference type="NCBI Taxonomy" id="88036"/>
    <lineage>
        <taxon>Eukaryota</taxon>
        <taxon>Viridiplantae</taxon>
        <taxon>Streptophyta</taxon>
        <taxon>Embryophyta</taxon>
        <taxon>Tracheophyta</taxon>
        <taxon>Lycopodiopsida</taxon>
        <taxon>Selaginellales</taxon>
        <taxon>Selaginellaceae</taxon>
        <taxon>Selaginella</taxon>
    </lineage>
</organism>
<keyword evidence="1" id="KW-0472">Membrane</keyword>
<evidence type="ECO:0000259" key="2">
    <source>
        <dbReference type="PROSITE" id="PS50206"/>
    </source>
</evidence>
<keyword evidence="1" id="KW-0812">Transmembrane</keyword>
<dbReference type="AlphaFoldDB" id="D8QST3"/>
<dbReference type="FunCoup" id="D8QST3">
    <property type="interactions" value="1455"/>
</dbReference>
<dbReference type="PANTHER" id="PTHR45187">
    <property type="entry name" value="RHODANESE-LIKE DOMAIN-CONTAINING PROTEIN 11, CHLOROPLASTIC"/>
    <property type="match status" value="1"/>
</dbReference>
<evidence type="ECO:0000313" key="4">
    <source>
        <dbReference type="Proteomes" id="UP000001514"/>
    </source>
</evidence>
<feature type="domain" description="Rhodanese" evidence="2">
    <location>
        <begin position="71"/>
        <end position="194"/>
    </location>
</feature>
<dbReference type="Gene3D" id="3.40.250.10">
    <property type="entry name" value="Rhodanese-like domain"/>
    <property type="match status" value="1"/>
</dbReference>
<accession>D8QST3</accession>
<dbReference type="KEGG" id="smo:SELMODRAFT_77263"/>
<proteinExistence type="predicted"/>
<dbReference type="Gramene" id="EFJ37497">
    <property type="protein sequence ID" value="EFJ37497"/>
    <property type="gene ID" value="SELMODRAFT_77263"/>
</dbReference>
<dbReference type="OrthoDB" id="566238at2759"/>
<keyword evidence="1" id="KW-1133">Transmembrane helix</keyword>
<keyword evidence="4" id="KW-1185">Reference proteome</keyword>
<feature type="transmembrane region" description="Helical" evidence="1">
    <location>
        <begin position="225"/>
        <end position="249"/>
    </location>
</feature>
<dbReference type="STRING" id="88036.D8QST3"/>
<evidence type="ECO:0000256" key="1">
    <source>
        <dbReference type="SAM" id="Phobius"/>
    </source>
</evidence>
<dbReference type="InterPro" id="IPR044664">
    <property type="entry name" value="STR11-like"/>
</dbReference>
<dbReference type="OMA" id="YVMACEF"/>
<dbReference type="EMBL" id="GL377566">
    <property type="protein sequence ID" value="EFJ37497.1"/>
    <property type="molecule type" value="Genomic_DNA"/>
</dbReference>
<dbReference type="InterPro" id="IPR001763">
    <property type="entry name" value="Rhodanese-like_dom"/>
</dbReference>
<dbReference type="Proteomes" id="UP000001514">
    <property type="component" value="Unassembled WGS sequence"/>
</dbReference>
<sequence length="260" mass="28888">MSGQYTIIGDLDRTPHSPKNSAFSSFQLQVRCSTEVEQMKELSAAQKRWEAQVRDGKIKALSPKEAGYAVQLSKYTLLDVRPSSERSKAWVKGSVWIPVYDSDKNMDPGALLKKLSTFAMGGWWSGLALMKYNERFMPDLVATVPKSANVIVACQKGLRSLAACEQMYKAGYRNIFWLSGGFDAVEEGEFEREGPQALKLAGIGGISEFLGWTDVQRRAAAKEGFGYRAVMFGRLVLVVLAVDSLFIGAQQLMQRVQMHN</sequence>
<dbReference type="InParanoid" id="D8QST3"/>
<dbReference type="PROSITE" id="PS50206">
    <property type="entry name" value="RHODANESE_3"/>
    <property type="match status" value="1"/>
</dbReference>
<dbReference type="eggNOG" id="ENOG502QRM8">
    <property type="taxonomic scope" value="Eukaryota"/>
</dbReference>
<dbReference type="HOGENOM" id="CLU_073716_0_0_1"/>